<protein>
    <submittedName>
        <fullName evidence="1">Uncharacterized protein</fullName>
    </submittedName>
</protein>
<dbReference type="STRING" id="74649.A0A2P6S7P2"/>
<name>A0A2P6S7P2_ROSCH</name>
<evidence type="ECO:0000313" key="2">
    <source>
        <dbReference type="Proteomes" id="UP000238479"/>
    </source>
</evidence>
<dbReference type="Gramene" id="PRQ54710">
    <property type="protein sequence ID" value="PRQ54710"/>
    <property type="gene ID" value="RchiOBHm_Chr1g0316701"/>
</dbReference>
<dbReference type="PANTHER" id="PTHR46087">
    <property type="entry name" value="PUTATIVE, EXPRESSED-RELATED"/>
    <property type="match status" value="1"/>
</dbReference>
<accession>A0A2P6S7P2</accession>
<comment type="caution">
    <text evidence="1">The sequence shown here is derived from an EMBL/GenBank/DDBJ whole genome shotgun (WGS) entry which is preliminary data.</text>
</comment>
<dbReference type="Proteomes" id="UP000238479">
    <property type="component" value="Chromosome 1"/>
</dbReference>
<evidence type="ECO:0000313" key="1">
    <source>
        <dbReference type="EMBL" id="PRQ54710.1"/>
    </source>
</evidence>
<proteinExistence type="predicted"/>
<dbReference type="AlphaFoldDB" id="A0A2P6S7P2"/>
<dbReference type="PANTHER" id="PTHR46087:SF7">
    <property type="entry name" value="CYCLIN-LIKE PROTEIN"/>
    <property type="match status" value="1"/>
</dbReference>
<reference evidence="1 2" key="1">
    <citation type="journal article" date="2018" name="Nat. Genet.">
        <title>The Rosa genome provides new insights in the design of modern roses.</title>
        <authorList>
            <person name="Bendahmane M."/>
        </authorList>
    </citation>
    <scope>NUCLEOTIDE SEQUENCE [LARGE SCALE GENOMIC DNA]</scope>
    <source>
        <strain evidence="2">cv. Old Blush</strain>
    </source>
</reference>
<gene>
    <name evidence="1" type="ORF">RchiOBHm_Chr1g0316701</name>
</gene>
<keyword evidence="2" id="KW-1185">Reference proteome</keyword>
<dbReference type="InterPro" id="IPR055296">
    <property type="entry name" value="SRL2-like"/>
</dbReference>
<dbReference type="EMBL" id="PDCK01000039">
    <property type="protein sequence ID" value="PRQ54710.1"/>
    <property type="molecule type" value="Genomic_DNA"/>
</dbReference>
<sequence length="67" mass="8145">MLETHLYVITSTLEQRCYKDLRTENFHSVKVVMCIYRKLLISFKDQIISYSQIIRWKQSTIVAYNFH</sequence>
<organism evidence="1 2">
    <name type="scientific">Rosa chinensis</name>
    <name type="common">China rose</name>
    <dbReference type="NCBI Taxonomy" id="74649"/>
    <lineage>
        <taxon>Eukaryota</taxon>
        <taxon>Viridiplantae</taxon>
        <taxon>Streptophyta</taxon>
        <taxon>Embryophyta</taxon>
        <taxon>Tracheophyta</taxon>
        <taxon>Spermatophyta</taxon>
        <taxon>Magnoliopsida</taxon>
        <taxon>eudicotyledons</taxon>
        <taxon>Gunneridae</taxon>
        <taxon>Pentapetalae</taxon>
        <taxon>rosids</taxon>
        <taxon>fabids</taxon>
        <taxon>Rosales</taxon>
        <taxon>Rosaceae</taxon>
        <taxon>Rosoideae</taxon>
        <taxon>Rosoideae incertae sedis</taxon>
        <taxon>Rosa</taxon>
    </lineage>
</organism>